<protein>
    <submittedName>
        <fullName evidence="10">DHA1 family bicyclomycin/chloramphenicol resistance-like MFS transporter</fullName>
    </submittedName>
</protein>
<sequence length="420" mass="42841">MIAIDRDVRKLSPVVPVTASAPVVPSRGIVAILLMVVPLSQIPLDIYTPALPDMVNDFDSSNAMMQNTVTAYMLGMSLALIPVGVIADAYGRKKVLLSCLAIVVLTSLGCAIAGNVPMLLGLRFLQGVGACACMVLSYAVAADCFRGSRLTSISGLLGAAWGLAPVLAPALGGVLVQYMSWRAIFGLIAALAAGVGLLVAVALPETLTVHNRTRIDVAATGSVLAGALRHRVFVSLILVFGLMAAAQLVFGVVGPFLFQEQLDFSPAAYGLVALIVGGANLIGELACSALAVRITPRRLALGAWVVFLAGALVLVISAATIGPSAWAITLGACLALAGCGVLCPQMYGLGLGLFSRNLGLIGGIISAGCYLIVSVAMAAAGILPENSQAPLGWLYIGIGLAAGLLLVWTTSARRLAAAAA</sequence>
<dbReference type="PROSITE" id="PS00216">
    <property type="entry name" value="SUGAR_TRANSPORT_1"/>
    <property type="match status" value="1"/>
</dbReference>
<evidence type="ECO:0000256" key="7">
    <source>
        <dbReference type="ARBA" id="ARBA00023136"/>
    </source>
</evidence>
<comment type="similarity">
    <text evidence="2">Belongs to the major facilitator superfamily. Bcr/CmlA family.</text>
</comment>
<organism evidence="10 11">
    <name type="scientific">Williamsia limnetica</name>
    <dbReference type="NCBI Taxonomy" id="882452"/>
    <lineage>
        <taxon>Bacteria</taxon>
        <taxon>Bacillati</taxon>
        <taxon>Actinomycetota</taxon>
        <taxon>Actinomycetes</taxon>
        <taxon>Mycobacteriales</taxon>
        <taxon>Nocardiaceae</taxon>
        <taxon>Williamsia</taxon>
    </lineage>
</organism>
<dbReference type="GO" id="GO:0042910">
    <property type="term" value="F:xenobiotic transmembrane transporter activity"/>
    <property type="evidence" value="ECO:0007669"/>
    <property type="project" value="InterPro"/>
</dbReference>
<feature type="domain" description="Major facilitator superfamily (MFS) profile" evidence="9">
    <location>
        <begin position="29"/>
        <end position="415"/>
    </location>
</feature>
<dbReference type="Proteomes" id="UP000247591">
    <property type="component" value="Unassembled WGS sequence"/>
</dbReference>
<dbReference type="SUPFAM" id="SSF103473">
    <property type="entry name" value="MFS general substrate transporter"/>
    <property type="match status" value="1"/>
</dbReference>
<reference evidence="10 11" key="1">
    <citation type="submission" date="2018-06" db="EMBL/GenBank/DDBJ databases">
        <title>Genomic Encyclopedia of Type Strains, Phase IV (KMG-IV): sequencing the most valuable type-strain genomes for metagenomic binning, comparative biology and taxonomic classification.</title>
        <authorList>
            <person name="Goeker M."/>
        </authorList>
    </citation>
    <scope>NUCLEOTIDE SEQUENCE [LARGE SCALE GENOMIC DNA]</scope>
    <source>
        <strain evidence="10 11">DSM 45521</strain>
    </source>
</reference>
<evidence type="ECO:0000313" key="10">
    <source>
        <dbReference type="EMBL" id="PYE20676.1"/>
    </source>
</evidence>
<feature type="transmembrane region" description="Helical" evidence="8">
    <location>
        <begin position="359"/>
        <end position="383"/>
    </location>
</feature>
<evidence type="ECO:0000256" key="1">
    <source>
        <dbReference type="ARBA" id="ARBA00004651"/>
    </source>
</evidence>
<evidence type="ECO:0000313" key="11">
    <source>
        <dbReference type="Proteomes" id="UP000247591"/>
    </source>
</evidence>
<dbReference type="PANTHER" id="PTHR43124">
    <property type="entry name" value="PURINE EFFLUX PUMP PBUE"/>
    <property type="match status" value="1"/>
</dbReference>
<feature type="transmembrane region" description="Helical" evidence="8">
    <location>
        <begin position="120"/>
        <end position="141"/>
    </location>
</feature>
<dbReference type="AlphaFoldDB" id="A0A318RR13"/>
<accession>A0A318RR13</accession>
<keyword evidence="5 8" id="KW-0812">Transmembrane</keyword>
<keyword evidence="11" id="KW-1185">Reference proteome</keyword>
<comment type="subcellular location">
    <subcellularLocation>
        <location evidence="1">Cell membrane</location>
        <topology evidence="1">Multi-pass membrane protein</topology>
    </subcellularLocation>
</comment>
<evidence type="ECO:0000256" key="5">
    <source>
        <dbReference type="ARBA" id="ARBA00022692"/>
    </source>
</evidence>
<dbReference type="InterPro" id="IPR011701">
    <property type="entry name" value="MFS"/>
</dbReference>
<dbReference type="EMBL" id="QJSP01000001">
    <property type="protein sequence ID" value="PYE20676.1"/>
    <property type="molecule type" value="Genomic_DNA"/>
</dbReference>
<dbReference type="InterPro" id="IPR005829">
    <property type="entry name" value="Sugar_transporter_CS"/>
</dbReference>
<keyword evidence="4" id="KW-1003">Cell membrane</keyword>
<dbReference type="Pfam" id="PF07690">
    <property type="entry name" value="MFS_1"/>
    <property type="match status" value="1"/>
</dbReference>
<feature type="transmembrane region" description="Helical" evidence="8">
    <location>
        <begin position="184"/>
        <end position="204"/>
    </location>
</feature>
<evidence type="ECO:0000256" key="3">
    <source>
        <dbReference type="ARBA" id="ARBA00022448"/>
    </source>
</evidence>
<dbReference type="InterPro" id="IPR036259">
    <property type="entry name" value="MFS_trans_sf"/>
</dbReference>
<dbReference type="NCBIfam" id="TIGR00710">
    <property type="entry name" value="efflux_Bcr_CflA"/>
    <property type="match status" value="1"/>
</dbReference>
<evidence type="ECO:0000259" key="9">
    <source>
        <dbReference type="PROSITE" id="PS50850"/>
    </source>
</evidence>
<feature type="transmembrane region" description="Helical" evidence="8">
    <location>
        <begin position="232"/>
        <end position="257"/>
    </location>
</feature>
<dbReference type="PRINTS" id="PR01036">
    <property type="entry name" value="TCRTETB"/>
</dbReference>
<keyword evidence="6 8" id="KW-1133">Transmembrane helix</keyword>
<name>A0A318RR13_WILLI</name>
<keyword evidence="3" id="KW-0813">Transport</keyword>
<dbReference type="CDD" id="cd17320">
    <property type="entry name" value="MFS_MdfA_MDR_like"/>
    <property type="match status" value="1"/>
</dbReference>
<evidence type="ECO:0000256" key="6">
    <source>
        <dbReference type="ARBA" id="ARBA00022989"/>
    </source>
</evidence>
<evidence type="ECO:0000256" key="2">
    <source>
        <dbReference type="ARBA" id="ARBA00006236"/>
    </source>
</evidence>
<dbReference type="Gene3D" id="1.20.1720.10">
    <property type="entry name" value="Multidrug resistance protein D"/>
    <property type="match status" value="1"/>
</dbReference>
<dbReference type="InterPro" id="IPR050189">
    <property type="entry name" value="MFS_Efflux_Transporters"/>
</dbReference>
<evidence type="ECO:0000256" key="4">
    <source>
        <dbReference type="ARBA" id="ARBA00022475"/>
    </source>
</evidence>
<evidence type="ECO:0000256" key="8">
    <source>
        <dbReference type="SAM" id="Phobius"/>
    </source>
</evidence>
<feature type="transmembrane region" description="Helical" evidence="8">
    <location>
        <begin position="299"/>
        <end position="319"/>
    </location>
</feature>
<proteinExistence type="inferred from homology"/>
<feature type="transmembrane region" description="Helical" evidence="8">
    <location>
        <begin position="389"/>
        <end position="408"/>
    </location>
</feature>
<feature type="transmembrane region" description="Helical" evidence="8">
    <location>
        <begin position="69"/>
        <end position="88"/>
    </location>
</feature>
<dbReference type="PROSITE" id="PS50850">
    <property type="entry name" value="MFS"/>
    <property type="match status" value="1"/>
</dbReference>
<dbReference type="GO" id="GO:0005886">
    <property type="term" value="C:plasma membrane"/>
    <property type="evidence" value="ECO:0007669"/>
    <property type="project" value="UniProtKB-SubCell"/>
</dbReference>
<dbReference type="InterPro" id="IPR020846">
    <property type="entry name" value="MFS_dom"/>
</dbReference>
<keyword evidence="7 8" id="KW-0472">Membrane</keyword>
<feature type="transmembrane region" description="Helical" evidence="8">
    <location>
        <begin position="325"/>
        <end position="347"/>
    </location>
</feature>
<feature type="transmembrane region" description="Helical" evidence="8">
    <location>
        <begin position="153"/>
        <end position="178"/>
    </location>
</feature>
<feature type="transmembrane region" description="Helical" evidence="8">
    <location>
        <begin position="29"/>
        <end position="49"/>
    </location>
</feature>
<comment type="caution">
    <text evidence="10">The sequence shown here is derived from an EMBL/GenBank/DDBJ whole genome shotgun (WGS) entry which is preliminary data.</text>
</comment>
<feature type="transmembrane region" description="Helical" evidence="8">
    <location>
        <begin position="269"/>
        <end position="292"/>
    </location>
</feature>
<gene>
    <name evidence="10" type="ORF">DFR67_10165</name>
</gene>
<feature type="transmembrane region" description="Helical" evidence="8">
    <location>
        <begin position="95"/>
        <end position="114"/>
    </location>
</feature>
<dbReference type="PANTHER" id="PTHR43124:SF3">
    <property type="entry name" value="CHLORAMPHENICOL EFFLUX PUMP RV0191"/>
    <property type="match status" value="1"/>
</dbReference>
<dbReference type="GO" id="GO:1990961">
    <property type="term" value="P:xenobiotic detoxification by transmembrane export across the plasma membrane"/>
    <property type="evidence" value="ECO:0007669"/>
    <property type="project" value="InterPro"/>
</dbReference>
<dbReference type="InterPro" id="IPR004812">
    <property type="entry name" value="Efflux_drug-R_Bcr/CmlA"/>
</dbReference>